<proteinExistence type="predicted"/>
<protein>
    <submittedName>
        <fullName evidence="2">2e9152f0-d6ab-47ba-8920-bc90aeb4111a</fullName>
    </submittedName>
</protein>
<dbReference type="EMBL" id="CAJHIA010000028">
    <property type="protein sequence ID" value="CAD6447564.1"/>
    <property type="molecule type" value="Genomic_DNA"/>
</dbReference>
<dbReference type="Proteomes" id="UP000624404">
    <property type="component" value="Unassembled WGS sequence"/>
</dbReference>
<evidence type="ECO:0000313" key="3">
    <source>
        <dbReference type="Proteomes" id="UP000624404"/>
    </source>
</evidence>
<dbReference type="AlphaFoldDB" id="A0A8H2W0Q4"/>
<evidence type="ECO:0000259" key="1">
    <source>
        <dbReference type="Pfam" id="PF20150"/>
    </source>
</evidence>
<dbReference type="PANTHER" id="PTHR35910">
    <property type="entry name" value="2EXR DOMAIN-CONTAINING PROTEIN"/>
    <property type="match status" value="1"/>
</dbReference>
<dbReference type="OrthoDB" id="3546385at2759"/>
<gene>
    <name evidence="2" type="ORF">SCLTRI_LOCUS7356</name>
</gene>
<sequence>MNRPCQHLLEYNVKSTEVSTYIRPRRPANQKAQFHQFAKLAPELQRMIFRESLPEGRIISVKAVEILVDTPDKWTREWYSTETFGGKYKSAKIVVSTTFPALLHVNSMAREVVQKKYKLEFSHCLPHPVYFNFDIDTLYIQSDRAVRLFQGTSNRLKRLPTPLSRGLDFAKMQEKLKYLMLGEPCLYKTTTEMIARLEYLEVLELKEGCFRKEQKVKILDNRWYDRWGEDFPYEFIELSDKEMGYKLEDMKDGYGVYVKPRRSPRLMELEASKKVDSHEEEDDDEA</sequence>
<evidence type="ECO:0000313" key="2">
    <source>
        <dbReference type="EMBL" id="CAD6447564.1"/>
    </source>
</evidence>
<dbReference type="InterPro" id="IPR045518">
    <property type="entry name" value="2EXR"/>
</dbReference>
<organism evidence="2 3">
    <name type="scientific">Sclerotinia trifoliorum</name>
    <dbReference type="NCBI Taxonomy" id="28548"/>
    <lineage>
        <taxon>Eukaryota</taxon>
        <taxon>Fungi</taxon>
        <taxon>Dikarya</taxon>
        <taxon>Ascomycota</taxon>
        <taxon>Pezizomycotina</taxon>
        <taxon>Leotiomycetes</taxon>
        <taxon>Helotiales</taxon>
        <taxon>Sclerotiniaceae</taxon>
        <taxon>Sclerotinia</taxon>
    </lineage>
</organism>
<dbReference type="PANTHER" id="PTHR35910:SF1">
    <property type="entry name" value="2EXR DOMAIN-CONTAINING PROTEIN"/>
    <property type="match status" value="1"/>
</dbReference>
<name>A0A8H2W0Q4_9HELO</name>
<dbReference type="Pfam" id="PF20150">
    <property type="entry name" value="2EXR"/>
    <property type="match status" value="1"/>
</dbReference>
<comment type="caution">
    <text evidence="2">The sequence shown here is derived from an EMBL/GenBank/DDBJ whole genome shotgun (WGS) entry which is preliminary data.</text>
</comment>
<reference evidence="2" key="1">
    <citation type="submission" date="2020-10" db="EMBL/GenBank/DDBJ databases">
        <authorList>
            <person name="Kusch S."/>
        </authorList>
    </citation>
    <scope>NUCLEOTIDE SEQUENCE</scope>
    <source>
        <strain evidence="2">SwB9</strain>
    </source>
</reference>
<accession>A0A8H2W0Q4</accession>
<feature type="domain" description="2EXR" evidence="1">
    <location>
        <begin position="34"/>
        <end position="138"/>
    </location>
</feature>
<keyword evidence="3" id="KW-1185">Reference proteome</keyword>